<name>X1SH40_9ZZZZ</name>
<keyword evidence="3" id="KW-0067">ATP-binding</keyword>
<dbReference type="InterPro" id="IPR027409">
    <property type="entry name" value="GroEL-like_apical_dom_sf"/>
</dbReference>
<feature type="non-terminal residue" evidence="5">
    <location>
        <position position="1"/>
    </location>
</feature>
<proteinExistence type="inferred from homology"/>
<reference evidence="5" key="1">
    <citation type="journal article" date="2014" name="Front. Microbiol.">
        <title>High frequency of phylogenetically diverse reductive dehalogenase-homologous genes in deep subseafloor sedimentary metagenomes.</title>
        <authorList>
            <person name="Kawai M."/>
            <person name="Futagami T."/>
            <person name="Toyoda A."/>
            <person name="Takaki Y."/>
            <person name="Nishi S."/>
            <person name="Hori S."/>
            <person name="Arai W."/>
            <person name="Tsubouchi T."/>
            <person name="Morono Y."/>
            <person name="Uchiyama I."/>
            <person name="Ito T."/>
            <person name="Fujiyama A."/>
            <person name="Inagaki F."/>
            <person name="Takami H."/>
        </authorList>
    </citation>
    <scope>NUCLEOTIDE SEQUENCE</scope>
    <source>
        <strain evidence="5">Expedition CK06-06</strain>
    </source>
</reference>
<dbReference type="InterPro" id="IPR017998">
    <property type="entry name" value="Chaperone_TCP-1"/>
</dbReference>
<dbReference type="SUPFAM" id="SSF52029">
    <property type="entry name" value="GroEL apical domain-like"/>
    <property type="match status" value="1"/>
</dbReference>
<dbReference type="InterPro" id="IPR027410">
    <property type="entry name" value="TCP-1-like_intermed_sf"/>
</dbReference>
<organism evidence="5">
    <name type="scientific">marine sediment metagenome</name>
    <dbReference type="NCBI Taxonomy" id="412755"/>
    <lineage>
        <taxon>unclassified sequences</taxon>
        <taxon>metagenomes</taxon>
        <taxon>ecological metagenomes</taxon>
    </lineage>
</organism>
<dbReference type="EMBL" id="BARW01000634">
    <property type="protein sequence ID" value="GAI67069.1"/>
    <property type="molecule type" value="Genomic_DNA"/>
</dbReference>
<evidence type="ECO:0000313" key="5">
    <source>
        <dbReference type="EMBL" id="GAI67069.1"/>
    </source>
</evidence>
<dbReference type="InterPro" id="IPR002423">
    <property type="entry name" value="Cpn60/GroEL/TCP-1"/>
</dbReference>
<dbReference type="Gene3D" id="3.50.7.10">
    <property type="entry name" value="GroEL"/>
    <property type="match status" value="1"/>
</dbReference>
<accession>X1SH40</accession>
<dbReference type="PANTHER" id="PTHR11353">
    <property type="entry name" value="CHAPERONIN"/>
    <property type="match status" value="1"/>
</dbReference>
<keyword evidence="4" id="KW-0143">Chaperone</keyword>
<comment type="caution">
    <text evidence="5">The sequence shown here is derived from an EMBL/GenBank/DDBJ whole genome shotgun (WGS) entry which is preliminary data.</text>
</comment>
<dbReference type="Pfam" id="PF00118">
    <property type="entry name" value="Cpn60_TCP1"/>
    <property type="match status" value="1"/>
</dbReference>
<dbReference type="AlphaFoldDB" id="X1SH40"/>
<dbReference type="SUPFAM" id="SSF54849">
    <property type="entry name" value="GroEL-intermediate domain like"/>
    <property type="match status" value="1"/>
</dbReference>
<dbReference type="SUPFAM" id="SSF48592">
    <property type="entry name" value="GroEL equatorial domain-like"/>
    <property type="match status" value="1"/>
</dbReference>
<evidence type="ECO:0000256" key="1">
    <source>
        <dbReference type="ARBA" id="ARBA00008020"/>
    </source>
</evidence>
<sequence>QKGDKVVKTFKNRIPITLMLIDLVKTQEKNCGDGTKTALLLTAFLLEKTRDMLALGIPPQLINKGFYIAMNKALEILEDNVIQFDFQNEHQLIDIIKSVMNHKFIYYYKESHIELIVETLKNNTDLFFKSHNFVYSDIMFRKVPGKSANDSELINGMIIYKDKPNSSLHDKITNAGILLINKSLDFFIPGNKELFPKEVEINNIEMLQEFSQFRNTFYGNLARLLKQKGVDVILCQKKIKPYFVDYCASIGIVALEQVGEEDLKKLTKLLGVNIVSSISDLPNIHESVFSYSFYRFSVHIN</sequence>
<dbReference type="Gene3D" id="1.10.560.10">
    <property type="entry name" value="GroEL-like equatorial domain"/>
    <property type="match status" value="1"/>
</dbReference>
<evidence type="ECO:0000256" key="2">
    <source>
        <dbReference type="ARBA" id="ARBA00022741"/>
    </source>
</evidence>
<dbReference type="GO" id="GO:0140662">
    <property type="term" value="F:ATP-dependent protein folding chaperone"/>
    <property type="evidence" value="ECO:0007669"/>
    <property type="project" value="InterPro"/>
</dbReference>
<evidence type="ECO:0000256" key="3">
    <source>
        <dbReference type="ARBA" id="ARBA00022840"/>
    </source>
</evidence>
<keyword evidence="2" id="KW-0547">Nucleotide-binding</keyword>
<dbReference type="GO" id="GO:0005524">
    <property type="term" value="F:ATP binding"/>
    <property type="evidence" value="ECO:0007669"/>
    <property type="project" value="UniProtKB-KW"/>
</dbReference>
<gene>
    <name evidence="5" type="ORF">S12H4_02549</name>
</gene>
<evidence type="ECO:0000256" key="4">
    <source>
        <dbReference type="ARBA" id="ARBA00023186"/>
    </source>
</evidence>
<comment type="similarity">
    <text evidence="1">Belongs to the TCP-1 chaperonin family.</text>
</comment>
<protein>
    <submittedName>
        <fullName evidence="5">Uncharacterized protein</fullName>
    </submittedName>
</protein>
<dbReference type="Gene3D" id="3.30.260.10">
    <property type="entry name" value="TCP-1-like chaperonin intermediate domain"/>
    <property type="match status" value="1"/>
</dbReference>
<dbReference type="InterPro" id="IPR027413">
    <property type="entry name" value="GROEL-like_equatorial_sf"/>
</dbReference>